<dbReference type="GO" id="GO:0006362">
    <property type="term" value="P:transcription elongation by RNA polymerase I"/>
    <property type="evidence" value="ECO:0007669"/>
    <property type="project" value="TreeGrafter"/>
</dbReference>
<dbReference type="PROSITE" id="PS01110">
    <property type="entry name" value="RNA_POL_H_23KD"/>
    <property type="match status" value="1"/>
</dbReference>
<dbReference type="Pfam" id="PF01191">
    <property type="entry name" value="RNA_pol_Rpb5_C"/>
    <property type="match status" value="1"/>
</dbReference>
<dbReference type="GO" id="GO:0042797">
    <property type="term" value="P:tRNA transcription by RNA polymerase III"/>
    <property type="evidence" value="ECO:0007669"/>
    <property type="project" value="TreeGrafter"/>
</dbReference>
<dbReference type="EMBL" id="JAOPHQ010000019">
    <property type="protein sequence ID" value="KAK0156242.1"/>
    <property type="molecule type" value="Genomic_DNA"/>
</dbReference>
<dbReference type="AlphaFoldDB" id="A0AA47NDX5"/>
<evidence type="ECO:0000313" key="14">
    <source>
        <dbReference type="Proteomes" id="UP001174136"/>
    </source>
</evidence>
<dbReference type="GO" id="GO:0003899">
    <property type="term" value="F:DNA-directed RNA polymerase activity"/>
    <property type="evidence" value="ECO:0007669"/>
    <property type="project" value="InterPro"/>
</dbReference>
<keyword evidence="5" id="KW-0539">Nucleus</keyword>
<dbReference type="InterPro" id="IPR020608">
    <property type="entry name" value="RNA_pol_subH/Rpb5_CS"/>
</dbReference>
<dbReference type="GO" id="GO:0005736">
    <property type="term" value="C:RNA polymerase I complex"/>
    <property type="evidence" value="ECO:0007669"/>
    <property type="project" value="TreeGrafter"/>
</dbReference>
<dbReference type="InterPro" id="IPR014381">
    <property type="entry name" value="Arch_Rpo5/euc_Rpb5"/>
</dbReference>
<evidence type="ECO:0000259" key="12">
    <source>
        <dbReference type="Pfam" id="PF03871"/>
    </source>
</evidence>
<protein>
    <recommendedName>
        <fullName evidence="2">DNA-directed RNA polymerases I, II, and III subunit RPABC1</fullName>
    </recommendedName>
    <alternativeName>
        <fullName evidence="8">DNA-directed RNA polymerase II subunit E</fullName>
    </alternativeName>
    <alternativeName>
        <fullName evidence="7">RPB5 homolog</fullName>
    </alternativeName>
</protein>
<dbReference type="Gene3D" id="3.90.940.20">
    <property type="entry name" value="RPB5-like RNA polymerase subunit"/>
    <property type="match status" value="1"/>
</dbReference>
<evidence type="ECO:0000256" key="10">
    <source>
        <dbReference type="SAM" id="Phobius"/>
    </source>
</evidence>
<reference evidence="13" key="1">
    <citation type="journal article" date="2023" name="Front. Mar. Sci.">
        <title>A new Merluccius polli reference genome to investigate the effects of global change in West African waters.</title>
        <authorList>
            <person name="Mateo J.L."/>
            <person name="Blanco-Fernandez C."/>
            <person name="Garcia-Vazquez E."/>
            <person name="Machado-Schiaffino G."/>
        </authorList>
    </citation>
    <scope>NUCLEOTIDE SEQUENCE</scope>
    <source>
        <strain evidence="13">C29</strain>
        <tissue evidence="13">Fin</tissue>
    </source>
</reference>
<evidence type="ECO:0000313" key="13">
    <source>
        <dbReference type="EMBL" id="KAK0156242.1"/>
    </source>
</evidence>
<comment type="caution">
    <text evidence="13">The sequence shown here is derived from an EMBL/GenBank/DDBJ whole genome shotgun (WGS) entry which is preliminary data.</text>
</comment>
<evidence type="ECO:0000256" key="1">
    <source>
        <dbReference type="ARBA" id="ARBA00004123"/>
    </source>
</evidence>
<dbReference type="InterPro" id="IPR000783">
    <property type="entry name" value="RNA_pol_subH/Rpb5_C"/>
</dbReference>
<keyword evidence="14" id="KW-1185">Reference proteome</keyword>
<dbReference type="Gene3D" id="3.40.1340.10">
    <property type="entry name" value="RNA polymerase, Rpb5, N-terminal domain"/>
    <property type="match status" value="1"/>
</dbReference>
<accession>A0AA47NDX5</accession>
<proteinExistence type="inferred from homology"/>
<dbReference type="HAMAP" id="MF_00025">
    <property type="entry name" value="RNApol_Rpo5_RPB5"/>
    <property type="match status" value="1"/>
</dbReference>
<keyword evidence="10" id="KW-1133">Transmembrane helix</keyword>
<evidence type="ECO:0000256" key="6">
    <source>
        <dbReference type="ARBA" id="ARBA00025765"/>
    </source>
</evidence>
<dbReference type="FunFam" id="3.90.940.20:FF:000001">
    <property type="entry name" value="DNA-directed RNA polymerases I, II, and III subunit RPABC1"/>
    <property type="match status" value="1"/>
</dbReference>
<dbReference type="GO" id="GO:0003677">
    <property type="term" value="F:DNA binding"/>
    <property type="evidence" value="ECO:0007669"/>
    <property type="project" value="InterPro"/>
</dbReference>
<gene>
    <name evidence="13" type="primary">Polr2e</name>
    <name evidence="13" type="ORF">N1851_000464</name>
</gene>
<evidence type="ECO:0000256" key="7">
    <source>
        <dbReference type="ARBA" id="ARBA00032836"/>
    </source>
</evidence>
<dbReference type="SUPFAM" id="SSF53036">
    <property type="entry name" value="Eukaryotic RPB5 N-terminal domain"/>
    <property type="match status" value="1"/>
</dbReference>
<dbReference type="Proteomes" id="UP001174136">
    <property type="component" value="Unassembled WGS sequence"/>
</dbReference>
<dbReference type="Pfam" id="PF03871">
    <property type="entry name" value="RNA_pol_Rpb5_N"/>
    <property type="match status" value="1"/>
</dbReference>
<feature type="region of interest" description="Disordered" evidence="9">
    <location>
        <begin position="418"/>
        <end position="442"/>
    </location>
</feature>
<dbReference type="InterPro" id="IPR035913">
    <property type="entry name" value="RPB5-like_sf"/>
</dbReference>
<feature type="transmembrane region" description="Helical" evidence="10">
    <location>
        <begin position="470"/>
        <end position="491"/>
    </location>
</feature>
<keyword evidence="4" id="KW-0804">Transcription</keyword>
<sequence>MDDEEETYRLWKIRKTIMQLCHDRGYLVTQDELDQTLDEFKSQFGDKPSEGRPRRTDLTVLVAHNDDPTDQMFVFFPEEPKVGIKTIKMYCQRMQEENITRAIIVVQMGMTPSAKQSLVDMAPKYILEQFLQQELLINITEHELVPEHIVMTKEEVTELLARYKLKESQLPRIQAGDPVARYFGLKRGQVVKIIRPSETAGRYITYRLTGDRGVGIVIVGLVHIELSQGHTQLLLHPSIFLRGFAVWQRGDLPPVTLPWVLLWLGTHHRLARQVQAVPVAHLVIIYAELALLSGQTGATRQDVIVVPVARGLIDLGVRVGQMFVGAYRAWGTACRSEHDGHLSIRAERSKPCRLCDVSQLAPASNTSRDWIFCEKVAIDTRKQKYLLSDGGALGLEDGGVEDDEGLYDASLVGVVHQRGQGHSGASRPGPHQGRPKHDAQEPPQILHQDQDLWVGLGPQIHQLLPPGPQAATAAAAAALCLLTLGGLCLMLQALLGQAHQTAVQAEQHDGLRQLCVCVYGGGGGE</sequence>
<dbReference type="FunFam" id="3.40.1340.10:FF:000001">
    <property type="entry name" value="DNA-directed RNA polymerases I, II, and III subunit RPABC1"/>
    <property type="match status" value="1"/>
</dbReference>
<feature type="domain" description="RNA polymerase subunit H/Rpb5 C-terminal" evidence="11">
    <location>
        <begin position="137"/>
        <end position="208"/>
    </location>
</feature>
<dbReference type="InterPro" id="IPR005571">
    <property type="entry name" value="RNA_pol_Rpb5_N"/>
</dbReference>
<evidence type="ECO:0000256" key="5">
    <source>
        <dbReference type="ARBA" id="ARBA00023242"/>
    </source>
</evidence>
<dbReference type="GO" id="GO:0006366">
    <property type="term" value="P:transcription by RNA polymerase II"/>
    <property type="evidence" value="ECO:0007669"/>
    <property type="project" value="TreeGrafter"/>
</dbReference>
<dbReference type="PANTHER" id="PTHR10535">
    <property type="entry name" value="DNA-DIRECTED RNA POLYMERASES I, II, AND III SUBUNIT RPABC1"/>
    <property type="match status" value="1"/>
</dbReference>
<keyword evidence="3 13" id="KW-0240">DNA-directed RNA polymerase</keyword>
<evidence type="ECO:0000256" key="2">
    <source>
        <dbReference type="ARBA" id="ARBA00020809"/>
    </source>
</evidence>
<evidence type="ECO:0000256" key="3">
    <source>
        <dbReference type="ARBA" id="ARBA00022478"/>
    </source>
</evidence>
<evidence type="ECO:0000259" key="11">
    <source>
        <dbReference type="Pfam" id="PF01191"/>
    </source>
</evidence>
<keyword evidence="10" id="KW-0472">Membrane</keyword>
<evidence type="ECO:0000256" key="8">
    <source>
        <dbReference type="ARBA" id="ARBA00033084"/>
    </source>
</evidence>
<dbReference type="PANTHER" id="PTHR10535:SF0">
    <property type="entry name" value="DNA-DIRECTED RNA POLYMERASES I, II, AND III SUBUNIT RPABC1"/>
    <property type="match status" value="1"/>
</dbReference>
<dbReference type="InterPro" id="IPR036710">
    <property type="entry name" value="RNA_pol_Rpb5_N_sf"/>
</dbReference>
<dbReference type="NCBIfam" id="NF007129">
    <property type="entry name" value="PRK09570.1"/>
    <property type="match status" value="1"/>
</dbReference>
<keyword evidence="10" id="KW-0812">Transmembrane</keyword>
<comment type="similarity">
    <text evidence="6">Belongs to the archaeal Rpo5/eukaryotic RPB5 RNA polymerase subunit family.</text>
</comment>
<dbReference type="GO" id="GO:0005666">
    <property type="term" value="C:RNA polymerase III complex"/>
    <property type="evidence" value="ECO:0007669"/>
    <property type="project" value="TreeGrafter"/>
</dbReference>
<organism evidence="13 14">
    <name type="scientific">Merluccius polli</name>
    <name type="common">Benguela hake</name>
    <name type="synonym">Merluccius cadenati</name>
    <dbReference type="NCBI Taxonomy" id="89951"/>
    <lineage>
        <taxon>Eukaryota</taxon>
        <taxon>Metazoa</taxon>
        <taxon>Chordata</taxon>
        <taxon>Craniata</taxon>
        <taxon>Vertebrata</taxon>
        <taxon>Euteleostomi</taxon>
        <taxon>Actinopterygii</taxon>
        <taxon>Neopterygii</taxon>
        <taxon>Teleostei</taxon>
        <taxon>Neoteleostei</taxon>
        <taxon>Acanthomorphata</taxon>
        <taxon>Zeiogadaria</taxon>
        <taxon>Gadariae</taxon>
        <taxon>Gadiformes</taxon>
        <taxon>Gadoidei</taxon>
        <taxon>Merlucciidae</taxon>
        <taxon>Merluccius</taxon>
    </lineage>
</organism>
<evidence type="ECO:0000256" key="9">
    <source>
        <dbReference type="SAM" id="MobiDB-lite"/>
    </source>
</evidence>
<evidence type="ECO:0000256" key="4">
    <source>
        <dbReference type="ARBA" id="ARBA00023163"/>
    </source>
</evidence>
<dbReference type="GO" id="GO:0005665">
    <property type="term" value="C:RNA polymerase II, core complex"/>
    <property type="evidence" value="ECO:0007669"/>
    <property type="project" value="TreeGrafter"/>
</dbReference>
<feature type="domain" description="RNA polymerase Rpb5 N-terminal" evidence="12">
    <location>
        <begin position="4"/>
        <end position="94"/>
    </location>
</feature>
<comment type="subcellular location">
    <subcellularLocation>
        <location evidence="1">Nucleus</location>
    </subcellularLocation>
</comment>
<dbReference type="SUPFAM" id="SSF55287">
    <property type="entry name" value="RPB5-like RNA polymerase subunit"/>
    <property type="match status" value="1"/>
</dbReference>
<name>A0AA47NDX5_MERPO</name>